<accession>A0A367ZBQ7</accession>
<dbReference type="Proteomes" id="UP000252355">
    <property type="component" value="Unassembled WGS sequence"/>
</dbReference>
<organism evidence="1 2">
    <name type="scientific">Candidatus Ozemobacter sibiricus</name>
    <dbReference type="NCBI Taxonomy" id="2268124"/>
    <lineage>
        <taxon>Bacteria</taxon>
        <taxon>Candidatus Ozemobacteria</taxon>
        <taxon>Candidatus Ozemobacterales</taxon>
        <taxon>Candidatus Ozemobacteraceae</taxon>
        <taxon>Candidatus Ozemobacter</taxon>
    </lineage>
</organism>
<dbReference type="EMBL" id="QOQW01000040">
    <property type="protein sequence ID" value="RCK75287.1"/>
    <property type="molecule type" value="Genomic_DNA"/>
</dbReference>
<name>A0A367ZBQ7_9BACT</name>
<protein>
    <submittedName>
        <fullName evidence="1">Uncharacterized protein</fullName>
    </submittedName>
</protein>
<dbReference type="AlphaFoldDB" id="A0A367ZBQ7"/>
<evidence type="ECO:0000313" key="2">
    <source>
        <dbReference type="Proteomes" id="UP000252355"/>
    </source>
</evidence>
<sequence>MTFLSHPWFRSFSFRSVSGSLLVSTGLAILLLLTGCGGGGGGGGDAGGGTTTVLVPDTDALITPGNLVRHSMVGGMPNVFALPTPGGVATFGVTIVHTASSPTYATVEITSPPTGVTAARAQPAALTAPAAPMGAPGPEMLANRPFELSGSPRLPPGQLAIDQQLRARLRGASLPRPAGRLGNLVRAEAGQPPVYPDHRNEQLNDTITLWIYARSTLGTEYVQRRATLRRIGARCKIFVDPEDFQGLSAVTGPYAISEADLDQMVNDFDTVGWPLITGGYGQPWDIDQDGKISIFFSPLVAKNGFAGFFDTKHYEQVNADGTVNDKGNNRDLIAIWSPGLSSEWVGEKWLSAARETCIHEFQHLVSYSLRAAQNNWPAFLADDKLEEVWLDECMAVAAEARFRILRGDPAGEDRFNSYAAGDPAASSLTGFAWNLAAYGHLGLFGLYLWEQGGDEAIRSILQASTRGKATIDAVFASRGGLLGLYPDFGMAVLTEGLRSQGKLSAASHAALPARYRFARPLGLTLRAEALSGGTTKPAIAPLGTSYHFVTLPAGFAQSSYSLTMTGPAGITVSVIRLP</sequence>
<proteinExistence type="predicted"/>
<evidence type="ECO:0000313" key="1">
    <source>
        <dbReference type="EMBL" id="RCK75287.1"/>
    </source>
</evidence>
<reference evidence="1 2" key="1">
    <citation type="submission" date="2018-05" db="EMBL/GenBank/DDBJ databases">
        <title>A metagenomic window into the 2 km-deep terrestrial subsurface aquifer revealed taxonomically and functionally diverse microbial community comprising novel uncultured bacterial lineages.</title>
        <authorList>
            <person name="Kadnikov V.V."/>
            <person name="Mardanov A.V."/>
            <person name="Beletsky A.V."/>
            <person name="Banks D."/>
            <person name="Pimenov N.V."/>
            <person name="Frank Y.A."/>
            <person name="Karnachuk O.V."/>
            <person name="Ravin N.V."/>
        </authorList>
    </citation>
    <scope>NUCLEOTIDE SEQUENCE [LARGE SCALE GENOMIC DNA]</scope>
    <source>
        <strain evidence="1">BY5</strain>
    </source>
</reference>
<comment type="caution">
    <text evidence="1">The sequence shown here is derived from an EMBL/GenBank/DDBJ whole genome shotgun (WGS) entry which is preliminary data.</text>
</comment>
<gene>
    <name evidence="1" type="ORF">OZSIB_4051</name>
</gene>